<dbReference type="Proteomes" id="UP000245908">
    <property type="component" value="Unassembled WGS sequence"/>
</dbReference>
<dbReference type="SMART" id="SM00382">
    <property type="entry name" value="AAA"/>
    <property type="match status" value="1"/>
</dbReference>
<dbReference type="Pfam" id="PF13173">
    <property type="entry name" value="AAA_14"/>
    <property type="match status" value="1"/>
</dbReference>
<evidence type="ECO:0000313" key="2">
    <source>
        <dbReference type="EMBL" id="PVU71451.1"/>
    </source>
</evidence>
<accession>A0A2T9WUG1</accession>
<dbReference type="EMBL" id="QEFH01000005">
    <property type="protein sequence ID" value="PVU71451.1"/>
    <property type="molecule type" value="Genomic_DNA"/>
</dbReference>
<dbReference type="Pfam" id="PF13635">
    <property type="entry name" value="DUF4143"/>
    <property type="match status" value="1"/>
</dbReference>
<reference evidence="2 3" key="1">
    <citation type="journal article" date="2015" name="Appl. Environ. Microbiol.">
        <title>Nanoarchaeota, Their Sulfolobales Host, and Nanoarchaeota Virus Distribution across Yellowstone National Park Hot Springs.</title>
        <authorList>
            <person name="Munson-McGee J.H."/>
            <person name="Field E.K."/>
            <person name="Bateson M."/>
            <person name="Rooney C."/>
            <person name="Stepanauskas R."/>
            <person name="Young M.J."/>
        </authorList>
    </citation>
    <scope>NUCLEOTIDE SEQUENCE [LARGE SCALE GENOMIC DNA]</scope>
    <source>
        <strain evidence="2">SCGC AB-777_O03</strain>
    </source>
</reference>
<organism evidence="2 3">
    <name type="scientific">Nanobsidianus stetteri</name>
    <dbReference type="NCBI Taxonomy" id="1294122"/>
    <lineage>
        <taxon>Archaea</taxon>
        <taxon>Nanobdellota</taxon>
        <taxon>Candidatus Nanoarchaeia</taxon>
        <taxon>Nanoarchaeales</taxon>
        <taxon>Nanopusillaceae</taxon>
        <taxon>Candidatus Nanobsidianus</taxon>
    </lineage>
</organism>
<dbReference type="InterPro" id="IPR027417">
    <property type="entry name" value="P-loop_NTPase"/>
</dbReference>
<dbReference type="SUPFAM" id="SSF52980">
    <property type="entry name" value="Restriction endonuclease-like"/>
    <property type="match status" value="1"/>
</dbReference>
<feature type="domain" description="AAA+ ATPase" evidence="1">
    <location>
        <begin position="18"/>
        <end position="137"/>
    </location>
</feature>
<sequence length="416" mass="49723">MTYINREIEEKINKLIGRKEIIGIRGPRQVGKTTLLKNIYEKINENKVYIDMYIDEYRKNFEENYIDFIKRYKDEKKLFLFLDEIQKLKDGEKILKIIYDNFNDIKIFISGSSTLEINTKILPDLVGRLILFTLYPFNFYEFLSSKDKGLANLVKEKRESLRGFLENGDEIKKPSFNEEIIKYLKEYLIYGGYPEVTIAKDFEEKKILLKNLYNLYIEKDIVNFFHIHDSSKFIDLTRYLSFIIGNILDISSISKELKISYRKVENYITILKHTYIIDLIGPFHKNIVTELKKAKKIYFIDLGLRNSVIDNFLEYDKRTDKGQLLENFVYIELLKNFSDWKINYWRTTGKAEIDFILTKEDEVIPIEVKTSKRINKGFYTFIKRYKPEKGLIITLDEFEVRDIYNTKVYTIPAYYI</sequence>
<evidence type="ECO:0000259" key="1">
    <source>
        <dbReference type="SMART" id="SM00382"/>
    </source>
</evidence>
<name>A0A2T9WUG1_NANST</name>
<dbReference type="PANTHER" id="PTHR43566">
    <property type="entry name" value="CONSERVED PROTEIN"/>
    <property type="match status" value="1"/>
</dbReference>
<gene>
    <name evidence="2" type="ORF">DDW05_00870</name>
</gene>
<dbReference type="PANTHER" id="PTHR43566:SF1">
    <property type="entry name" value="AAA+ ATPASE DOMAIN-CONTAINING PROTEIN"/>
    <property type="match status" value="1"/>
</dbReference>
<dbReference type="AlphaFoldDB" id="A0A2T9WUG1"/>
<evidence type="ECO:0000313" key="3">
    <source>
        <dbReference type="Proteomes" id="UP000245908"/>
    </source>
</evidence>
<dbReference type="InterPro" id="IPR041682">
    <property type="entry name" value="AAA_14"/>
</dbReference>
<proteinExistence type="predicted"/>
<dbReference type="SUPFAM" id="SSF52540">
    <property type="entry name" value="P-loop containing nucleoside triphosphate hydrolases"/>
    <property type="match status" value="1"/>
</dbReference>
<dbReference type="InterPro" id="IPR025420">
    <property type="entry name" value="DUF4143"/>
</dbReference>
<protein>
    <recommendedName>
        <fullName evidence="1">AAA+ ATPase domain-containing protein</fullName>
    </recommendedName>
</protein>
<dbReference type="InterPro" id="IPR011335">
    <property type="entry name" value="Restrct_endonuc-II-like"/>
</dbReference>
<dbReference type="InterPro" id="IPR003593">
    <property type="entry name" value="AAA+_ATPase"/>
</dbReference>
<comment type="caution">
    <text evidence="2">The sequence shown here is derived from an EMBL/GenBank/DDBJ whole genome shotgun (WGS) entry which is preliminary data.</text>
</comment>
<dbReference type="Gene3D" id="3.40.50.300">
    <property type="entry name" value="P-loop containing nucleotide triphosphate hydrolases"/>
    <property type="match status" value="1"/>
</dbReference>